<name>A0A829LYQ0_LIMFE</name>
<dbReference type="AlphaFoldDB" id="A0A829LYQ0"/>
<gene>
    <name evidence="1" type="ORF">NB22_03740</name>
</gene>
<dbReference type="EMBL" id="AYHA01000080">
    <property type="protein sequence ID" value="ESS01611.1"/>
    <property type="molecule type" value="Genomic_DNA"/>
</dbReference>
<reference evidence="2" key="1">
    <citation type="submission" date="2013-10" db="EMBL/GenBank/DDBJ databases">
        <title>Draft genome sequence of Lactobacillus fermentum NB-22.</title>
        <authorList>
            <person name="Chaplin A.V."/>
            <person name="Shkoporov A.N."/>
            <person name="Khokhlova E.V."/>
            <person name="Efimov B.A."/>
            <person name="Kafarskaia L.I."/>
        </authorList>
    </citation>
    <scope>NUCLEOTIDE SEQUENCE [LARGE SCALE GENOMIC DNA]</scope>
    <source>
        <strain evidence="2">NB-22</strain>
    </source>
</reference>
<dbReference type="Proteomes" id="UP000018412">
    <property type="component" value="Unassembled WGS sequence"/>
</dbReference>
<evidence type="ECO:0000313" key="1">
    <source>
        <dbReference type="EMBL" id="ESS01611.1"/>
    </source>
</evidence>
<comment type="caution">
    <text evidence="1">The sequence shown here is derived from an EMBL/GenBank/DDBJ whole genome shotgun (WGS) entry which is preliminary data.</text>
</comment>
<sequence length="50" mass="5520">MWYTEGIIKMQKCVIGGYLQIQQKSGALVLSSQQAGLGAPIGAFFYFEFT</sequence>
<reference evidence="1 2" key="2">
    <citation type="journal article" date="2015" name="Genome Announc.">
        <title>Draft Genome Sequence of Lactobacillus fermentum NB-22.</title>
        <authorList>
            <person name="Chaplin A.V."/>
            <person name="Shkoporov A.N."/>
            <person name="Efimov B.A."/>
            <person name="Pikina A.P."/>
            <person name="Borisova O.Y."/>
            <person name="Gladko I.A."/>
            <person name="Postnikova E.A."/>
            <person name="Lordkipanidze A.E."/>
            <person name="Kafarskaia L.I."/>
        </authorList>
    </citation>
    <scope>NUCLEOTIDE SEQUENCE [LARGE SCALE GENOMIC DNA]</scope>
    <source>
        <strain evidence="1 2">NB-22</strain>
    </source>
</reference>
<protein>
    <submittedName>
        <fullName evidence="1">Uncharacterized protein</fullName>
    </submittedName>
</protein>
<organism evidence="1 2">
    <name type="scientific">Limosilactobacillus fermentum NB-22</name>
    <dbReference type="NCBI Taxonomy" id="1408443"/>
    <lineage>
        <taxon>Bacteria</taxon>
        <taxon>Bacillati</taxon>
        <taxon>Bacillota</taxon>
        <taxon>Bacilli</taxon>
        <taxon>Lactobacillales</taxon>
        <taxon>Lactobacillaceae</taxon>
        <taxon>Limosilactobacillus</taxon>
    </lineage>
</organism>
<proteinExistence type="predicted"/>
<accession>A0A829LYQ0</accession>
<evidence type="ECO:0000313" key="2">
    <source>
        <dbReference type="Proteomes" id="UP000018412"/>
    </source>
</evidence>